<organism evidence="3 4">
    <name type="scientific">Amborella trichopoda</name>
    <dbReference type="NCBI Taxonomy" id="13333"/>
    <lineage>
        <taxon>Eukaryota</taxon>
        <taxon>Viridiplantae</taxon>
        <taxon>Streptophyta</taxon>
        <taxon>Embryophyta</taxon>
        <taxon>Tracheophyta</taxon>
        <taxon>Spermatophyta</taxon>
        <taxon>Magnoliopsida</taxon>
        <taxon>Amborellales</taxon>
        <taxon>Amborellaceae</taxon>
        <taxon>Amborella</taxon>
    </lineage>
</organism>
<dbReference type="AlphaFoldDB" id="W1NHY6"/>
<dbReference type="OMA" id="MCDAIGL"/>
<evidence type="ECO:0000313" key="4">
    <source>
        <dbReference type="Proteomes" id="UP000017836"/>
    </source>
</evidence>
<dbReference type="eggNOG" id="ENOG502QUSI">
    <property type="taxonomic scope" value="Eukaryota"/>
</dbReference>
<accession>W1NHY6</accession>
<evidence type="ECO:0000256" key="2">
    <source>
        <dbReference type="ARBA" id="ARBA00022679"/>
    </source>
</evidence>
<evidence type="ECO:0000256" key="1">
    <source>
        <dbReference type="ARBA" id="ARBA00009861"/>
    </source>
</evidence>
<name>W1NHY6_AMBTC</name>
<gene>
    <name evidence="3" type="ORF">AMTR_s00011p00264480</name>
</gene>
<reference evidence="4" key="1">
    <citation type="journal article" date="2013" name="Science">
        <title>The Amborella genome and the evolution of flowering plants.</title>
        <authorList>
            <consortium name="Amborella Genome Project"/>
        </authorList>
    </citation>
    <scope>NUCLEOTIDE SEQUENCE [LARGE SCALE GENOMIC DNA]</scope>
</reference>
<evidence type="ECO:0000313" key="3">
    <source>
        <dbReference type="EMBL" id="ERM94785.1"/>
    </source>
</evidence>
<keyword evidence="4" id="KW-1185">Reference proteome</keyword>
<dbReference type="PANTHER" id="PTHR31147">
    <property type="entry name" value="ACYL TRANSFERASE 4"/>
    <property type="match status" value="1"/>
</dbReference>
<dbReference type="Proteomes" id="UP000017836">
    <property type="component" value="Unassembled WGS sequence"/>
</dbReference>
<comment type="similarity">
    <text evidence="1">Belongs to the plant acyltransferase family.</text>
</comment>
<protein>
    <submittedName>
        <fullName evidence="3">Uncharacterized protein</fullName>
    </submittedName>
</protein>
<dbReference type="OrthoDB" id="444127at2759"/>
<dbReference type="HOGENOM" id="CLU_014546_9_2_1"/>
<dbReference type="KEGG" id="atr:18422711"/>
<proteinExistence type="inferred from homology"/>
<keyword evidence="2" id="KW-0808">Transferase</keyword>
<dbReference type="EMBL" id="KI397507">
    <property type="protein sequence ID" value="ERM94785.1"/>
    <property type="molecule type" value="Genomic_DNA"/>
</dbReference>
<dbReference type="InterPro" id="IPR050898">
    <property type="entry name" value="Plant_acyltransferase"/>
</dbReference>
<sequence length="155" mass="17283">MLVTPSRPTPYEIKPVSDIDDQESLRFQMSVIEFYGKDPKMDGRDPARVVWDALSESLVYYYPYAGRLVEGEKRKLSVECSGEGVLFVEGDADVSLEEFGDALHPPFPCWERLLIHVPGSDGVIGCPLLFIQVDQCSKIRLGPTTPILVEASYSV</sequence>
<dbReference type="InterPro" id="IPR023213">
    <property type="entry name" value="CAT-like_dom_sf"/>
</dbReference>
<dbReference type="Gramene" id="ERM94785">
    <property type="protein sequence ID" value="ERM94785"/>
    <property type="gene ID" value="AMTR_s00011p00264480"/>
</dbReference>
<dbReference type="Pfam" id="PF02458">
    <property type="entry name" value="Transferase"/>
    <property type="match status" value="1"/>
</dbReference>
<dbReference type="PANTHER" id="PTHR31147:SF66">
    <property type="entry name" value="OS05G0315700 PROTEIN"/>
    <property type="match status" value="1"/>
</dbReference>
<dbReference type="GO" id="GO:0016740">
    <property type="term" value="F:transferase activity"/>
    <property type="evidence" value="ECO:0007669"/>
    <property type="project" value="UniProtKB-KW"/>
</dbReference>
<dbReference type="Gene3D" id="3.30.559.10">
    <property type="entry name" value="Chloramphenicol acetyltransferase-like domain"/>
    <property type="match status" value="1"/>
</dbReference>